<proteinExistence type="predicted"/>
<keyword evidence="5" id="KW-1185">Reference proteome</keyword>
<accession>A0A8H2K5L1</accession>
<feature type="DNA-binding region" description="H-T-H motif" evidence="2">
    <location>
        <begin position="34"/>
        <end position="53"/>
    </location>
</feature>
<evidence type="ECO:0000256" key="1">
    <source>
        <dbReference type="ARBA" id="ARBA00023125"/>
    </source>
</evidence>
<organism evidence="4 5">
    <name type="scientific">Rhodoglobus vestalii</name>
    <dbReference type="NCBI Taxonomy" id="193384"/>
    <lineage>
        <taxon>Bacteria</taxon>
        <taxon>Bacillati</taxon>
        <taxon>Actinomycetota</taxon>
        <taxon>Actinomycetes</taxon>
        <taxon>Micrococcales</taxon>
        <taxon>Microbacteriaceae</taxon>
        <taxon>Rhodoglobus</taxon>
    </lineage>
</organism>
<dbReference type="GO" id="GO:0003677">
    <property type="term" value="F:DNA binding"/>
    <property type="evidence" value="ECO:0007669"/>
    <property type="project" value="UniProtKB-UniRule"/>
</dbReference>
<dbReference type="Gene3D" id="1.10.357.10">
    <property type="entry name" value="Tetracycline Repressor, domain 2"/>
    <property type="match status" value="1"/>
</dbReference>
<evidence type="ECO:0000313" key="5">
    <source>
        <dbReference type="Proteomes" id="UP000316560"/>
    </source>
</evidence>
<keyword evidence="1 2" id="KW-0238">DNA-binding</keyword>
<dbReference type="InterPro" id="IPR009057">
    <property type="entry name" value="Homeodomain-like_sf"/>
</dbReference>
<evidence type="ECO:0000259" key="3">
    <source>
        <dbReference type="PROSITE" id="PS50977"/>
    </source>
</evidence>
<comment type="caution">
    <text evidence="4">The sequence shown here is derived from an EMBL/GenBank/DDBJ whole genome shotgun (WGS) entry which is preliminary data.</text>
</comment>
<dbReference type="Pfam" id="PF00440">
    <property type="entry name" value="TetR_N"/>
    <property type="match status" value="1"/>
</dbReference>
<feature type="domain" description="HTH tetR-type" evidence="3">
    <location>
        <begin position="11"/>
        <end position="71"/>
    </location>
</feature>
<dbReference type="InterPro" id="IPR001647">
    <property type="entry name" value="HTH_TetR"/>
</dbReference>
<name>A0A8H2K5L1_9MICO</name>
<evidence type="ECO:0000256" key="2">
    <source>
        <dbReference type="PROSITE-ProRule" id="PRU00335"/>
    </source>
</evidence>
<dbReference type="OrthoDB" id="5177743at2"/>
<reference evidence="4 5" key="1">
    <citation type="submission" date="2019-06" db="EMBL/GenBank/DDBJ databases">
        <title>Sequencing the genomes of 1000 actinobacteria strains.</title>
        <authorList>
            <person name="Klenk H.-P."/>
        </authorList>
    </citation>
    <scope>NUCLEOTIDE SEQUENCE [LARGE SCALE GENOMIC DNA]</scope>
    <source>
        <strain evidence="4 5">DSM 21947</strain>
    </source>
</reference>
<gene>
    <name evidence="4" type="ORF">FB472_0828</name>
</gene>
<evidence type="ECO:0000313" key="4">
    <source>
        <dbReference type="EMBL" id="TQO19287.1"/>
    </source>
</evidence>
<dbReference type="AlphaFoldDB" id="A0A8H2K5L1"/>
<dbReference type="PROSITE" id="PS50977">
    <property type="entry name" value="HTH_TETR_2"/>
    <property type="match status" value="1"/>
</dbReference>
<sequence>MLIIMARKPDPTRKPVLIQQSLEFLVDKPLSSLTFRSLARALDVSTFTLVYHFGSRAELVRELIRANARGSSPEQARLLPADTLDAYIASISLSWQWTQLPENLYRQRLELEATLLDAVEHDEGGITRIYFEQWVSLGTEALVALGVDRHHAEVESRLLMNMFQGIQLDLVLNENVAASTAVFDAAVRQHRQRIDALIGEVAR</sequence>
<protein>
    <submittedName>
        <fullName evidence="4">TetR family transcriptional regulator</fullName>
    </submittedName>
</protein>
<dbReference type="SUPFAM" id="SSF46689">
    <property type="entry name" value="Homeodomain-like"/>
    <property type="match status" value="1"/>
</dbReference>
<dbReference type="EMBL" id="VFRA01000001">
    <property type="protein sequence ID" value="TQO19287.1"/>
    <property type="molecule type" value="Genomic_DNA"/>
</dbReference>
<dbReference type="Proteomes" id="UP000316560">
    <property type="component" value="Unassembled WGS sequence"/>
</dbReference>